<keyword evidence="2" id="KW-1185">Reference proteome</keyword>
<evidence type="ECO:0000313" key="1">
    <source>
        <dbReference type="EMBL" id="KAH7842146.1"/>
    </source>
</evidence>
<dbReference type="Proteomes" id="UP000828048">
    <property type="component" value="Chromosome 1"/>
</dbReference>
<gene>
    <name evidence="1" type="ORF">Vadar_001974</name>
</gene>
<reference evidence="1 2" key="1">
    <citation type="journal article" date="2021" name="Hortic Res">
        <title>High-quality reference genome and annotation aids understanding of berry development for evergreen blueberry (Vaccinium darrowii).</title>
        <authorList>
            <person name="Yu J."/>
            <person name="Hulse-Kemp A.M."/>
            <person name="Babiker E."/>
            <person name="Staton M."/>
        </authorList>
    </citation>
    <scope>NUCLEOTIDE SEQUENCE [LARGE SCALE GENOMIC DNA]</scope>
    <source>
        <strain evidence="2">cv. NJ 8807/NJ 8810</strain>
        <tissue evidence="1">Young leaf</tissue>
    </source>
</reference>
<name>A0ACB7XMH7_9ERIC</name>
<organism evidence="1 2">
    <name type="scientific">Vaccinium darrowii</name>
    <dbReference type="NCBI Taxonomy" id="229202"/>
    <lineage>
        <taxon>Eukaryota</taxon>
        <taxon>Viridiplantae</taxon>
        <taxon>Streptophyta</taxon>
        <taxon>Embryophyta</taxon>
        <taxon>Tracheophyta</taxon>
        <taxon>Spermatophyta</taxon>
        <taxon>Magnoliopsida</taxon>
        <taxon>eudicotyledons</taxon>
        <taxon>Gunneridae</taxon>
        <taxon>Pentapetalae</taxon>
        <taxon>asterids</taxon>
        <taxon>Ericales</taxon>
        <taxon>Ericaceae</taxon>
        <taxon>Vaccinioideae</taxon>
        <taxon>Vaccinieae</taxon>
        <taxon>Vaccinium</taxon>
    </lineage>
</organism>
<accession>A0ACB7XMH7</accession>
<dbReference type="EMBL" id="CM037151">
    <property type="protein sequence ID" value="KAH7842146.1"/>
    <property type="molecule type" value="Genomic_DNA"/>
</dbReference>
<sequence length="611" mass="68446">MTNFAHPVFLLICSLTVFANAYTDTIFQGQSVTASTTITSASNKFELGFFTRIEYSTTKSYVGVWYKRVSVQTVVWVANRDHPLTDSSAVLTIAADGNLAILEGRTYYLLSHISSSGNTSATLLDSGNLVLFDRRSGALLWRSFDYPSDTLLPGMKLGYDKRNGKKWSMLAWKSKEDPGPGGFSMELDPRTNEFFILKGFQKYWTSGVWKGQNFDLIPEMRANRMFAFNYVSNENEGYFTYSMKYPQVIGRLVLDISGQIQLHIWLEAIGEWNLFWDQPREQCDVYAYCGAFGTCNRSPIPFCKCFRGFQPKSVGDWDAGNTSGGCVRKVPLQCGNDSEVNGQKDQFLWVSNVRLPDNSIVLSQVRSVEDCESACFSNCSCSAYTYDGSDGCTIWSEDLLNVEQLKDDNTVGRDIYLKLAASEFISEGRDSRIKWWKWIVLPVAVPMMLVATISFFYCLWREKSQNKGEDLVLYDLGTSIGATNCKAHEAGKSHTSKTKEVDLPLFSFASAWELWKSGRGEDIKDPLLQDISSTNMLLRYLNIALLCVQESAADRPTMSNVVSMLSNDLVLLASPKQPAFPASRSVPDKNSSKKIGICSINDETISILEAR</sequence>
<comment type="caution">
    <text evidence="1">The sequence shown here is derived from an EMBL/GenBank/DDBJ whole genome shotgun (WGS) entry which is preliminary data.</text>
</comment>
<evidence type="ECO:0000313" key="2">
    <source>
        <dbReference type="Proteomes" id="UP000828048"/>
    </source>
</evidence>
<proteinExistence type="predicted"/>
<protein>
    <submittedName>
        <fullName evidence="1">Uncharacterized protein</fullName>
    </submittedName>
</protein>